<feature type="domain" description="DUF6729" evidence="1">
    <location>
        <begin position="8"/>
        <end position="100"/>
    </location>
</feature>
<evidence type="ECO:0000259" key="1">
    <source>
        <dbReference type="Pfam" id="PF20499"/>
    </source>
</evidence>
<organism evidence="2 3">
    <name type="scientific">Umbra pygmaea</name>
    <name type="common">Eastern mudminnow</name>
    <dbReference type="NCBI Taxonomy" id="75934"/>
    <lineage>
        <taxon>Eukaryota</taxon>
        <taxon>Metazoa</taxon>
        <taxon>Chordata</taxon>
        <taxon>Craniata</taxon>
        <taxon>Vertebrata</taxon>
        <taxon>Euteleostomi</taxon>
        <taxon>Actinopterygii</taxon>
        <taxon>Neopterygii</taxon>
        <taxon>Teleostei</taxon>
        <taxon>Protacanthopterygii</taxon>
        <taxon>Esociformes</taxon>
        <taxon>Umbridae</taxon>
        <taxon>Umbra</taxon>
    </lineage>
</organism>
<keyword evidence="3" id="KW-1185">Reference proteome</keyword>
<reference evidence="2 3" key="1">
    <citation type="submission" date="2024-06" db="EMBL/GenBank/DDBJ databases">
        <authorList>
            <person name="Pan Q."/>
            <person name="Wen M."/>
            <person name="Jouanno E."/>
            <person name="Zahm M."/>
            <person name="Klopp C."/>
            <person name="Cabau C."/>
            <person name="Louis A."/>
            <person name="Berthelot C."/>
            <person name="Parey E."/>
            <person name="Roest Crollius H."/>
            <person name="Montfort J."/>
            <person name="Robinson-Rechavi M."/>
            <person name="Bouchez O."/>
            <person name="Lampietro C."/>
            <person name="Lopez Roques C."/>
            <person name="Donnadieu C."/>
            <person name="Postlethwait J."/>
            <person name="Bobe J."/>
            <person name="Verreycken H."/>
            <person name="Guiguen Y."/>
        </authorList>
    </citation>
    <scope>NUCLEOTIDE SEQUENCE [LARGE SCALE GENOMIC DNA]</scope>
    <source>
        <strain evidence="2">Up_M1</strain>
        <tissue evidence="2">Testis</tissue>
    </source>
</reference>
<sequence length="304" mass="33726">MAGNGPPQYPVLLTYRYSCDNQVLRMMRERTLGNSVTQLYKKLMEQHSEAWTQRILQYLTACEQFTQSFLVQPAVFAEPPLLPALPKPKWLLAVDARDVLGRLDKVKAKITSVFGCVLKMDSTKKVTKKRASAASGTSAWCTNVGNEHSQVLVSVLTAAEGHSLDPMAAGLMKHYQEASPKGMYVDIDCCSQHGQTRVKAMVSEWDELEVRLDIWHFMQRFAAGVTTEAHRLYGAACLSMCVFQWDSEDVAAFAVQRRVSWRQRRLATSQKRGSVLALTGGSWHCTAGGGPGGGGDHQIDWVTD</sequence>
<proteinExistence type="predicted"/>
<accession>A0ABD0XCA8</accession>
<dbReference type="PANTHER" id="PTHR24401:SF29">
    <property type="entry name" value="SI:CH211-243P7.3-RELATED"/>
    <property type="match status" value="1"/>
</dbReference>
<dbReference type="EMBL" id="JAGEUA010000002">
    <property type="protein sequence ID" value="KAL1006489.1"/>
    <property type="molecule type" value="Genomic_DNA"/>
</dbReference>
<dbReference type="Pfam" id="PF20499">
    <property type="entry name" value="DUF6729"/>
    <property type="match status" value="1"/>
</dbReference>
<dbReference type="PANTHER" id="PTHR24401">
    <property type="entry name" value="SI:CH211-243P7.3-RELATED"/>
    <property type="match status" value="1"/>
</dbReference>
<protein>
    <recommendedName>
        <fullName evidence="1">DUF6729 domain-containing protein</fullName>
    </recommendedName>
</protein>
<name>A0ABD0XCA8_UMBPY</name>
<evidence type="ECO:0000313" key="2">
    <source>
        <dbReference type="EMBL" id="KAL1006489.1"/>
    </source>
</evidence>
<dbReference type="InterPro" id="IPR046616">
    <property type="entry name" value="DUF6729"/>
</dbReference>
<comment type="caution">
    <text evidence="2">The sequence shown here is derived from an EMBL/GenBank/DDBJ whole genome shotgun (WGS) entry which is preliminary data.</text>
</comment>
<gene>
    <name evidence="2" type="ORF">UPYG_G00073010</name>
</gene>
<evidence type="ECO:0000313" key="3">
    <source>
        <dbReference type="Proteomes" id="UP001557470"/>
    </source>
</evidence>
<dbReference type="AlphaFoldDB" id="A0ABD0XCA8"/>
<dbReference type="Proteomes" id="UP001557470">
    <property type="component" value="Unassembled WGS sequence"/>
</dbReference>